<sequence length="177" mass="20467">MKLSKSLRWLVVVIIIIAGVGLAGKRYYDLNQVDQHPVREKMFSQGQWVKTDSVNFKVLTTKTTQSGNERQVAVVMKIQQLKPSHYGNKRGNYNITHGMWLNIPYGYSNMSIPMRHLDGRPFTQKEVEDPTEKSAQFYFTTRADDYRNRTAAARLSILIPENEQFAKFTKYSMPLES</sequence>
<name>A0ABW1SHE2_9LACO</name>
<dbReference type="RefSeq" id="WP_137616924.1">
    <property type="nucleotide sequence ID" value="NZ_BJDI01000014.1"/>
</dbReference>
<evidence type="ECO:0000313" key="2">
    <source>
        <dbReference type="Proteomes" id="UP001596171"/>
    </source>
</evidence>
<reference evidence="2" key="1">
    <citation type="journal article" date="2019" name="Int. J. Syst. Evol. Microbiol.">
        <title>The Global Catalogue of Microorganisms (GCM) 10K type strain sequencing project: providing services to taxonomists for standard genome sequencing and annotation.</title>
        <authorList>
            <consortium name="The Broad Institute Genomics Platform"/>
            <consortium name="The Broad Institute Genome Sequencing Center for Infectious Disease"/>
            <person name="Wu L."/>
            <person name="Ma J."/>
        </authorList>
    </citation>
    <scope>NUCLEOTIDE SEQUENCE [LARGE SCALE GENOMIC DNA]</scope>
    <source>
        <strain evidence="2">CCM 8930</strain>
    </source>
</reference>
<gene>
    <name evidence="1" type="ORF">ACFP1L_03675</name>
</gene>
<proteinExistence type="predicted"/>
<dbReference type="EMBL" id="JBHSSE010000008">
    <property type="protein sequence ID" value="MFC6200996.1"/>
    <property type="molecule type" value="Genomic_DNA"/>
</dbReference>
<keyword evidence="2" id="KW-1185">Reference proteome</keyword>
<dbReference type="Proteomes" id="UP001596171">
    <property type="component" value="Unassembled WGS sequence"/>
</dbReference>
<accession>A0ABW1SHE2</accession>
<evidence type="ECO:0000313" key="1">
    <source>
        <dbReference type="EMBL" id="MFC6200996.1"/>
    </source>
</evidence>
<comment type="caution">
    <text evidence="1">The sequence shown here is derived from an EMBL/GenBank/DDBJ whole genome shotgun (WGS) entry which is preliminary data.</text>
</comment>
<organism evidence="1 2">
    <name type="scientific">Lactiplantibacillus nangangensis</name>
    <dbReference type="NCBI Taxonomy" id="2559917"/>
    <lineage>
        <taxon>Bacteria</taxon>
        <taxon>Bacillati</taxon>
        <taxon>Bacillota</taxon>
        <taxon>Bacilli</taxon>
        <taxon>Lactobacillales</taxon>
        <taxon>Lactobacillaceae</taxon>
        <taxon>Lactiplantibacillus</taxon>
    </lineage>
</organism>
<protein>
    <submittedName>
        <fullName evidence="1">Uncharacterized protein</fullName>
    </submittedName>
</protein>